<sequence>MLVEPLRVIPIKDVPVGSLFYFLSANCSVLCLAAQVEGAPSSETKFVVPLRYDSHPTSIGVVIEINHLPGYAVILDDAKAEISLDSSSYQDGGKILVSDNKIYMPLSNGRYDAGYLDIKEGIITYSVNRGVHFKDWKIYSDSSKDQIIWDSSLDYSSL</sequence>
<dbReference type="Proteomes" id="UP000438476">
    <property type="component" value="Unassembled WGS sequence"/>
</dbReference>
<name>A0A6I4T802_9SPHN</name>
<dbReference type="EMBL" id="WTYT01000004">
    <property type="protein sequence ID" value="MXO66231.1"/>
    <property type="molecule type" value="Genomic_DNA"/>
</dbReference>
<comment type="caution">
    <text evidence="1">The sequence shown here is derived from an EMBL/GenBank/DDBJ whole genome shotgun (WGS) entry which is preliminary data.</text>
</comment>
<dbReference type="OrthoDB" id="9884816at2"/>
<protein>
    <submittedName>
        <fullName evidence="1">Uncharacterized protein</fullName>
    </submittedName>
</protein>
<evidence type="ECO:0000313" key="2">
    <source>
        <dbReference type="Proteomes" id="UP000438476"/>
    </source>
</evidence>
<organism evidence="1 2">
    <name type="scientific">Altericroceibacterium endophyticum</name>
    <dbReference type="NCBI Taxonomy" id="1808508"/>
    <lineage>
        <taxon>Bacteria</taxon>
        <taxon>Pseudomonadati</taxon>
        <taxon>Pseudomonadota</taxon>
        <taxon>Alphaproteobacteria</taxon>
        <taxon>Sphingomonadales</taxon>
        <taxon>Erythrobacteraceae</taxon>
        <taxon>Altericroceibacterium</taxon>
    </lineage>
</organism>
<gene>
    <name evidence="1" type="ORF">GRI91_10730</name>
</gene>
<proteinExistence type="predicted"/>
<reference evidence="1 2" key="1">
    <citation type="submission" date="2019-12" db="EMBL/GenBank/DDBJ databases">
        <title>Genomic-based taxomic classification of the family Erythrobacteraceae.</title>
        <authorList>
            <person name="Xu L."/>
        </authorList>
    </citation>
    <scope>NUCLEOTIDE SEQUENCE [LARGE SCALE GENOMIC DNA]</scope>
    <source>
        <strain evidence="1 2">LMG 29518</strain>
    </source>
</reference>
<keyword evidence="2" id="KW-1185">Reference proteome</keyword>
<dbReference type="AlphaFoldDB" id="A0A6I4T802"/>
<evidence type="ECO:0000313" key="1">
    <source>
        <dbReference type="EMBL" id="MXO66231.1"/>
    </source>
</evidence>
<dbReference type="RefSeq" id="WP_160736659.1">
    <property type="nucleotide sequence ID" value="NZ_WTYT01000004.1"/>
</dbReference>
<accession>A0A6I4T802</accession>